<dbReference type="AlphaFoldDB" id="A0A564VVF0"/>
<protein>
    <recommendedName>
        <fullName evidence="3">Transposase</fullName>
    </recommendedName>
</protein>
<evidence type="ECO:0000313" key="1">
    <source>
        <dbReference type="EMBL" id="VUX36217.1"/>
    </source>
</evidence>
<dbReference type="EMBL" id="CABHNT010000042">
    <property type="protein sequence ID" value="VUX36217.1"/>
    <property type="molecule type" value="Genomic_DNA"/>
</dbReference>
<evidence type="ECO:0008006" key="3">
    <source>
        <dbReference type="Google" id="ProtNLM"/>
    </source>
</evidence>
<organism evidence="1 2">
    <name type="scientific">Bifidobacterium longum subsp. infantis</name>
    <dbReference type="NCBI Taxonomy" id="1682"/>
    <lineage>
        <taxon>Bacteria</taxon>
        <taxon>Bacillati</taxon>
        <taxon>Actinomycetota</taxon>
        <taxon>Actinomycetes</taxon>
        <taxon>Bifidobacteriales</taxon>
        <taxon>Bifidobacteriaceae</taxon>
        <taxon>Bifidobacterium</taxon>
    </lineage>
</organism>
<dbReference type="Proteomes" id="UP000345266">
    <property type="component" value="Unassembled WGS sequence"/>
</dbReference>
<reference evidence="1 2" key="1">
    <citation type="submission" date="2019-07" db="EMBL/GenBank/DDBJ databases">
        <authorList>
            <person name="Hibberd C M."/>
            <person name="Gehrig L. J."/>
            <person name="Chang H.-W."/>
            <person name="Venkatesh S."/>
        </authorList>
    </citation>
    <scope>NUCLEOTIDE SEQUENCE [LARGE SCALE GENOMIC DNA]</scope>
    <source>
        <strain evidence="1">Bifidobacterium_longum_subsp_infantis_JG_Bg463</strain>
    </source>
</reference>
<sequence length="122" mass="13452">MVAYVDEFKSRFGVGPICGASAGSLDCGFITPRGYRMFRARPVSRMRARHEALARDILEIHPDLFTAVYGYGKMHARLIARGWDPAGIGRDWVMNVMRELGVQGVRRGRTPVTTKPAKGTGG</sequence>
<proteinExistence type="predicted"/>
<accession>A0A564VVF0</accession>
<evidence type="ECO:0000313" key="2">
    <source>
        <dbReference type="Proteomes" id="UP000345266"/>
    </source>
</evidence>
<gene>
    <name evidence="1" type="ORF">BLJG463_01850</name>
</gene>
<name>A0A564VVF0_BIFLI</name>